<protein>
    <recommendedName>
        <fullName evidence="3">thioredoxin-dependent peroxiredoxin</fullName>
        <ecNumber evidence="3">1.11.1.24</ecNumber>
    </recommendedName>
    <alternativeName>
        <fullName evidence="11">Bacterioferritin comigratory protein</fullName>
    </alternativeName>
    <alternativeName>
        <fullName evidence="9">Thioredoxin peroxidase</fullName>
    </alternativeName>
</protein>
<reference evidence="17 18" key="2">
    <citation type="submission" date="2023-04" db="EMBL/GenBank/DDBJ databases">
        <title>Macrococci isolated from food, foodproducing animals, and human clinical materials.</title>
        <authorList>
            <person name="Maslanova I."/>
            <person name="Svec P."/>
            <person name="Sedlacek I."/>
            <person name="Novakova D."/>
            <person name="Keller J.E."/>
            <person name="Schwendener S."/>
            <person name="Finstrlova A."/>
            <person name="Botka T."/>
            <person name="Kovarovic V."/>
            <person name="Petras P."/>
            <person name="Perreten V."/>
            <person name="Pantucek R."/>
        </authorList>
    </citation>
    <scope>NUCLEOTIDE SEQUENCE [LARGE SCALE GENOMIC DNA]</scope>
    <source>
        <strain evidence="17 18">CCM 8659</strain>
        <strain evidence="16">NRL/St 13/116</strain>
        <strain evidence="15">NRL/St 21/332</strain>
    </source>
</reference>
<comment type="function">
    <text evidence="1">Thiol-specific peroxidase that catalyzes the reduction of hydrogen peroxide and organic hydroperoxides to water and alcohols, respectively. Plays a role in cell protection against oxidative stress by detoxifying peroxides and as sensor of hydrogen peroxide-mediated signaling events.</text>
</comment>
<accession>A0AAU6R7C2</accession>
<evidence type="ECO:0000256" key="11">
    <source>
        <dbReference type="ARBA" id="ARBA00041373"/>
    </source>
</evidence>
<dbReference type="GO" id="GO:0034599">
    <property type="term" value="P:cellular response to oxidative stress"/>
    <property type="evidence" value="ECO:0007669"/>
    <property type="project" value="TreeGrafter"/>
</dbReference>
<dbReference type="PIRSF" id="PIRSF000239">
    <property type="entry name" value="AHPC"/>
    <property type="match status" value="1"/>
</dbReference>
<keyword evidence="18" id="KW-1185">Reference proteome</keyword>
<proteinExistence type="inferred from homology"/>
<evidence type="ECO:0000256" key="3">
    <source>
        <dbReference type="ARBA" id="ARBA00013017"/>
    </source>
</evidence>
<accession>A0AAT9P4Z8</accession>
<organism evidence="17 18">
    <name type="scientific">Macrococcus psychrotolerans</name>
    <dbReference type="NCBI Taxonomy" id="3039389"/>
    <lineage>
        <taxon>Bacteria</taxon>
        <taxon>Bacillati</taxon>
        <taxon>Bacillota</taxon>
        <taxon>Bacilli</taxon>
        <taxon>Bacillales</taxon>
        <taxon>Staphylococcaceae</taxon>
        <taxon>Macrococcus</taxon>
    </lineage>
</organism>
<keyword evidence="4 17" id="KW-0575">Peroxidase</keyword>
<feature type="domain" description="Thioredoxin" evidence="13">
    <location>
        <begin position="2"/>
        <end position="154"/>
    </location>
</feature>
<evidence type="ECO:0000313" key="18">
    <source>
        <dbReference type="Proteomes" id="UP001465447"/>
    </source>
</evidence>
<evidence type="ECO:0000313" key="16">
    <source>
        <dbReference type="EMBL" id="WZE68416.1"/>
    </source>
</evidence>
<comment type="catalytic activity">
    <reaction evidence="12">
        <text>a hydroperoxide + [thioredoxin]-dithiol = an alcohol + [thioredoxin]-disulfide + H2O</text>
        <dbReference type="Rhea" id="RHEA:62620"/>
        <dbReference type="Rhea" id="RHEA-COMP:10698"/>
        <dbReference type="Rhea" id="RHEA-COMP:10700"/>
        <dbReference type="ChEBI" id="CHEBI:15377"/>
        <dbReference type="ChEBI" id="CHEBI:29950"/>
        <dbReference type="ChEBI" id="CHEBI:30879"/>
        <dbReference type="ChEBI" id="CHEBI:35924"/>
        <dbReference type="ChEBI" id="CHEBI:50058"/>
        <dbReference type="EC" id="1.11.1.24"/>
    </reaction>
</comment>
<sequence>MLEKGMLLPDFKMENQDGEIITNQDLFGKKTVLYFYPRDNTPTCTTQACDFNDNLDVLNALDAQVYGISGDSKVKHTNFINKHNLKFDLLVDEDYGFSKQLSIYRLKKSFGKESMGIVRTTIILDDDTRIIEVFDGVKVKTQMEDIKKVLQGEK</sequence>
<evidence type="ECO:0000313" key="14">
    <source>
        <dbReference type="EMBL" id="QYA32458.1"/>
    </source>
</evidence>
<gene>
    <name evidence="14" type="ORF">KYI10_08900</name>
    <name evidence="17" type="ORF">QA539_08450</name>
    <name evidence="16" type="ORF">QA540_08610</name>
    <name evidence="15" type="ORF">QA541_08735</name>
</gene>
<dbReference type="CDD" id="cd03017">
    <property type="entry name" value="PRX_BCP"/>
    <property type="match status" value="1"/>
</dbReference>
<dbReference type="InterPro" id="IPR050924">
    <property type="entry name" value="Peroxiredoxin_BCP/PrxQ"/>
</dbReference>
<dbReference type="InterPro" id="IPR013766">
    <property type="entry name" value="Thioredoxin_domain"/>
</dbReference>
<comment type="similarity">
    <text evidence="10">Belongs to the peroxiredoxin family. BCP/PrxQ subfamily.</text>
</comment>
<accession>A0AAU6RDW5</accession>
<reference evidence="14" key="1">
    <citation type="submission" date="2021-07" db="EMBL/GenBank/DDBJ databases">
        <title>Prevalence and characterization of methicillin-resistant Macrococcus spp. in food producing animals and meat in Switzerland in 2019.</title>
        <authorList>
            <person name="Keller J.E."/>
            <person name="Schwendener S."/>
            <person name="Neuenschwander J."/>
            <person name="Overesch G."/>
            <person name="Perreten V."/>
        </authorList>
    </citation>
    <scope>NUCLEOTIDE SEQUENCE</scope>
    <source>
        <strain evidence="14">19Msa1099</strain>
    </source>
</reference>
<evidence type="ECO:0000256" key="9">
    <source>
        <dbReference type="ARBA" id="ARBA00032824"/>
    </source>
</evidence>
<dbReference type="EMBL" id="CP079955">
    <property type="protein sequence ID" value="QYA32458.1"/>
    <property type="molecule type" value="Genomic_DNA"/>
</dbReference>
<evidence type="ECO:0000313" key="15">
    <source>
        <dbReference type="EMBL" id="WZE66284.1"/>
    </source>
</evidence>
<dbReference type="Pfam" id="PF00578">
    <property type="entry name" value="AhpC-TSA"/>
    <property type="match status" value="1"/>
</dbReference>
<evidence type="ECO:0000313" key="17">
    <source>
        <dbReference type="EMBL" id="WZE70514.1"/>
    </source>
</evidence>
<dbReference type="AlphaFoldDB" id="A0AAU6RK56"/>
<evidence type="ECO:0000256" key="10">
    <source>
        <dbReference type="ARBA" id="ARBA00038489"/>
    </source>
</evidence>
<name>A0AAU6RK56_9STAP</name>
<dbReference type="Proteomes" id="UP001465447">
    <property type="component" value="Chromosome"/>
</dbReference>
<dbReference type="RefSeq" id="WP_219492962.1">
    <property type="nucleotide sequence ID" value="NZ_CP124577.1"/>
</dbReference>
<keyword evidence="8" id="KW-0676">Redox-active center</keyword>
<evidence type="ECO:0000256" key="4">
    <source>
        <dbReference type="ARBA" id="ARBA00022559"/>
    </source>
</evidence>
<dbReference type="GO" id="GO:0045454">
    <property type="term" value="P:cell redox homeostasis"/>
    <property type="evidence" value="ECO:0007669"/>
    <property type="project" value="TreeGrafter"/>
</dbReference>
<evidence type="ECO:0000256" key="12">
    <source>
        <dbReference type="ARBA" id="ARBA00049091"/>
    </source>
</evidence>
<accession>A0AAU6RK56</accession>
<evidence type="ECO:0000256" key="2">
    <source>
        <dbReference type="ARBA" id="ARBA00011245"/>
    </source>
</evidence>
<dbReference type="GO" id="GO:0008379">
    <property type="term" value="F:thioredoxin peroxidase activity"/>
    <property type="evidence" value="ECO:0007669"/>
    <property type="project" value="TreeGrafter"/>
</dbReference>
<dbReference type="GO" id="GO:0005737">
    <property type="term" value="C:cytoplasm"/>
    <property type="evidence" value="ECO:0007669"/>
    <property type="project" value="TreeGrafter"/>
</dbReference>
<dbReference type="InterPro" id="IPR024706">
    <property type="entry name" value="Peroxiredoxin_AhpC-typ"/>
</dbReference>
<dbReference type="PANTHER" id="PTHR42801:SF4">
    <property type="entry name" value="AHPC_TSA FAMILY PROTEIN"/>
    <property type="match status" value="1"/>
</dbReference>
<comment type="subunit">
    <text evidence="2">Monomer.</text>
</comment>
<dbReference type="PROSITE" id="PS51352">
    <property type="entry name" value="THIOREDOXIN_2"/>
    <property type="match status" value="1"/>
</dbReference>
<keyword evidence="6 17" id="KW-0560">Oxidoreductase</keyword>
<keyword evidence="5" id="KW-0049">Antioxidant</keyword>
<evidence type="ECO:0000256" key="5">
    <source>
        <dbReference type="ARBA" id="ARBA00022862"/>
    </source>
</evidence>
<dbReference type="InterPro" id="IPR000866">
    <property type="entry name" value="AhpC/TSA"/>
</dbReference>
<dbReference type="EMBL" id="CP124577">
    <property type="protein sequence ID" value="WZE66284.1"/>
    <property type="molecule type" value="Genomic_DNA"/>
</dbReference>
<evidence type="ECO:0000256" key="6">
    <source>
        <dbReference type="ARBA" id="ARBA00023002"/>
    </source>
</evidence>
<dbReference type="EMBL" id="CP124585">
    <property type="protein sequence ID" value="WZE68416.1"/>
    <property type="molecule type" value="Genomic_DNA"/>
</dbReference>
<evidence type="ECO:0000256" key="1">
    <source>
        <dbReference type="ARBA" id="ARBA00003330"/>
    </source>
</evidence>
<evidence type="ECO:0000259" key="13">
    <source>
        <dbReference type="PROSITE" id="PS51352"/>
    </source>
</evidence>
<evidence type="ECO:0000256" key="8">
    <source>
        <dbReference type="ARBA" id="ARBA00023284"/>
    </source>
</evidence>
<dbReference type="KEGG" id="mpsh:QA539_08450"/>
<dbReference type="PANTHER" id="PTHR42801">
    <property type="entry name" value="THIOREDOXIN-DEPENDENT PEROXIDE REDUCTASE"/>
    <property type="match status" value="1"/>
</dbReference>
<dbReference type="FunFam" id="3.40.30.10:FF:000326">
    <property type="entry name" value="Bacterioferritin comigratory protein"/>
    <property type="match status" value="1"/>
</dbReference>
<dbReference type="EMBL" id="CP124591">
    <property type="protein sequence ID" value="WZE70514.1"/>
    <property type="molecule type" value="Genomic_DNA"/>
</dbReference>
<dbReference type="EC" id="1.11.1.24" evidence="3"/>
<evidence type="ECO:0000256" key="7">
    <source>
        <dbReference type="ARBA" id="ARBA00023157"/>
    </source>
</evidence>
<keyword evidence="7" id="KW-1015">Disulfide bond</keyword>